<dbReference type="Proteomes" id="UP000035704">
    <property type="component" value="Chromosome"/>
</dbReference>
<gene>
    <name evidence="3" type="ORF">CACET_c23400</name>
</gene>
<protein>
    <submittedName>
        <fullName evidence="3">Uncharacterized protein</fullName>
    </submittedName>
</protein>
<dbReference type="InterPro" id="IPR021416">
    <property type="entry name" value="DUF3048_N"/>
</dbReference>
<dbReference type="PATRIC" id="fig|84022.5.peg.2176"/>
<accession>A0A0D8I6G7</accession>
<evidence type="ECO:0000313" key="3">
    <source>
        <dbReference type="EMBL" id="AKL95786.1"/>
    </source>
</evidence>
<proteinExistence type="predicted"/>
<dbReference type="SUPFAM" id="SSF159774">
    <property type="entry name" value="YerB-like"/>
    <property type="match status" value="1"/>
</dbReference>
<dbReference type="Pfam" id="PF17479">
    <property type="entry name" value="DUF3048_C"/>
    <property type="match status" value="1"/>
</dbReference>
<dbReference type="KEGG" id="cace:CACET_c23400"/>
<dbReference type="OrthoDB" id="9779102at2"/>
<feature type="domain" description="DUF3048" evidence="2">
    <location>
        <begin position="234"/>
        <end position="347"/>
    </location>
</feature>
<evidence type="ECO:0000259" key="1">
    <source>
        <dbReference type="Pfam" id="PF11258"/>
    </source>
</evidence>
<feature type="domain" description="DUF3048" evidence="1">
    <location>
        <begin position="58"/>
        <end position="205"/>
    </location>
</feature>
<dbReference type="AlphaFoldDB" id="A0A0D8I6G7"/>
<sequence>MKYNKIMIAILIMSFMITITACGKKTETDDPQDQPTIEIEVEKIEEAVSYEGLAINPLTGLWIDEEAAERRPVAVMINNIKVALPQSGISEADIMYETLAEGNITRLVAVFQDFDTKKIGPVRSTRHYYLNLAFDHDAIFVHHGGSPQAFEAIKNLKPANLNSLSGLETIMAWRDPVRSKQRGMYEHSLYTSAEGIMKAWNNVGYREEKREDLQPKFNFSEEEWVPQGEKAEVVTVPFSNDYISEFQYDAATQQYKRYQFGKPHIDENNNQQLETKNVIIQFADIRVIAGDAEGRRDIQLIGSGKGLYISNGMATPITWSKGAYNTATQFKDASGNPLKINKGKTWVCIFPNNREIELK</sequence>
<dbReference type="InterPro" id="IPR023158">
    <property type="entry name" value="YerB-like_sf"/>
</dbReference>
<evidence type="ECO:0000259" key="2">
    <source>
        <dbReference type="Pfam" id="PF17479"/>
    </source>
</evidence>
<evidence type="ECO:0000313" key="4">
    <source>
        <dbReference type="Proteomes" id="UP000035704"/>
    </source>
</evidence>
<dbReference type="Gene3D" id="3.50.90.10">
    <property type="entry name" value="YerB-like"/>
    <property type="match status" value="1"/>
</dbReference>
<dbReference type="PROSITE" id="PS51257">
    <property type="entry name" value="PROKAR_LIPOPROTEIN"/>
    <property type="match status" value="1"/>
</dbReference>
<dbReference type="Pfam" id="PF11258">
    <property type="entry name" value="DUF3048"/>
    <property type="match status" value="1"/>
</dbReference>
<dbReference type="InterPro" id="IPR035328">
    <property type="entry name" value="DUF3048_C"/>
</dbReference>
<dbReference type="RefSeq" id="WP_044826272.1">
    <property type="nucleotide sequence ID" value="NZ_CP009687.1"/>
</dbReference>
<keyword evidence="4" id="KW-1185">Reference proteome</keyword>
<organism evidence="3 4">
    <name type="scientific">Clostridium aceticum</name>
    <dbReference type="NCBI Taxonomy" id="84022"/>
    <lineage>
        <taxon>Bacteria</taxon>
        <taxon>Bacillati</taxon>
        <taxon>Bacillota</taxon>
        <taxon>Clostridia</taxon>
        <taxon>Eubacteriales</taxon>
        <taxon>Clostridiaceae</taxon>
        <taxon>Clostridium</taxon>
    </lineage>
</organism>
<dbReference type="EMBL" id="CP009687">
    <property type="protein sequence ID" value="AKL95786.1"/>
    <property type="molecule type" value="Genomic_DNA"/>
</dbReference>
<dbReference type="STRING" id="84022.CACET_c23400"/>
<reference evidence="3 4" key="1">
    <citation type="submission" date="2014-10" db="EMBL/GenBank/DDBJ databases">
        <title>Genome sequence of Clostridium aceticum DSM 1496.</title>
        <authorList>
            <person name="Poehlein A."/>
            <person name="Schiel-Bengelsdorf B."/>
            <person name="Gottschalk G."/>
            <person name="Duerre P."/>
            <person name="Daniel R."/>
        </authorList>
    </citation>
    <scope>NUCLEOTIDE SEQUENCE [LARGE SCALE GENOMIC DNA]</scope>
    <source>
        <strain evidence="3 4">DSM 1496</strain>
    </source>
</reference>
<name>A0A0D8I6G7_9CLOT</name>